<evidence type="ECO:0000313" key="3">
    <source>
        <dbReference type="Proteomes" id="UP001059672"/>
    </source>
</evidence>
<reference evidence="2" key="1">
    <citation type="submission" date="2021-04" db="EMBL/GenBank/DDBJ databases">
        <title>Oceanospirillales bacteria with DddD are important DMSP degraders in coastal seawater.</title>
        <authorList>
            <person name="Liu J."/>
        </authorList>
    </citation>
    <scope>NUCLEOTIDE SEQUENCE</scope>
    <source>
        <strain evidence="2">D13-4</strain>
    </source>
</reference>
<evidence type="ECO:0008006" key="4">
    <source>
        <dbReference type="Google" id="ProtNLM"/>
    </source>
</evidence>
<dbReference type="InterPro" id="IPR012899">
    <property type="entry name" value="LTXXQ"/>
</dbReference>
<protein>
    <recommendedName>
        <fullName evidence="4">Protein refolding chaperone Spy/CpxP family</fullName>
    </recommendedName>
</protein>
<sequence length="134" mass="15241">MRKILTAALLALALPALAMSEGGPRHGGEHGGRMFKELDLSKAQQREMRELMGEQMRSRHAITQRYLDKLPAAERKAMQAELQAAKEAQHSAMRALLKPEQQAAFDAQLKKMQERREERKAFMAWKAEQAKKSE</sequence>
<evidence type="ECO:0000256" key="1">
    <source>
        <dbReference type="SAM" id="SignalP"/>
    </source>
</evidence>
<accession>A0ABY5H627</accession>
<proteinExistence type="predicted"/>
<feature type="chain" id="PRO_5045504206" description="Protein refolding chaperone Spy/CpxP family" evidence="1">
    <location>
        <begin position="19"/>
        <end position="134"/>
    </location>
</feature>
<keyword evidence="3" id="KW-1185">Reference proteome</keyword>
<feature type="signal peptide" evidence="1">
    <location>
        <begin position="1"/>
        <end position="18"/>
    </location>
</feature>
<keyword evidence="1" id="KW-0732">Signal</keyword>
<dbReference type="Proteomes" id="UP001059672">
    <property type="component" value="Chromosome"/>
</dbReference>
<name>A0ABY5H627_9PSED</name>
<dbReference type="EMBL" id="CP073346">
    <property type="protein sequence ID" value="UTW07454.1"/>
    <property type="molecule type" value="Genomic_DNA"/>
</dbReference>
<evidence type="ECO:0000313" key="2">
    <source>
        <dbReference type="EMBL" id="UTW07454.1"/>
    </source>
</evidence>
<gene>
    <name evidence="2" type="ORF">KDW96_20260</name>
</gene>
<organism evidence="2 3">
    <name type="scientific">Pseudomonas benzenivorans</name>
    <dbReference type="NCBI Taxonomy" id="556533"/>
    <lineage>
        <taxon>Bacteria</taxon>
        <taxon>Pseudomonadati</taxon>
        <taxon>Pseudomonadota</taxon>
        <taxon>Gammaproteobacteria</taxon>
        <taxon>Pseudomonadales</taxon>
        <taxon>Pseudomonadaceae</taxon>
        <taxon>Pseudomonas</taxon>
    </lineage>
</organism>
<dbReference type="Pfam" id="PF07813">
    <property type="entry name" value="LTXXQ"/>
    <property type="match status" value="1"/>
</dbReference>
<dbReference type="RefSeq" id="WP_255838026.1">
    <property type="nucleotide sequence ID" value="NZ_CP073346.1"/>
</dbReference>